<evidence type="ECO:0000313" key="2">
    <source>
        <dbReference type="EMBL" id="GAA4718250.1"/>
    </source>
</evidence>
<dbReference type="PANTHER" id="PTHR33164">
    <property type="entry name" value="TRANSCRIPTIONAL REGULATOR, MARR FAMILY"/>
    <property type="match status" value="1"/>
</dbReference>
<dbReference type="InterPro" id="IPR036388">
    <property type="entry name" value="WH-like_DNA-bd_sf"/>
</dbReference>
<dbReference type="PANTHER" id="PTHR33164:SF43">
    <property type="entry name" value="HTH-TYPE TRANSCRIPTIONAL REPRESSOR YETL"/>
    <property type="match status" value="1"/>
</dbReference>
<sequence>MSDTSPDGEPVPGTLSFDLHALTARLDRAADRILRAAHGITYRRFRTLLSVQLLNQAGAHAVTQRAVADEVGISEPSASRMVAVLADAGLLDVRQDPGSGNRRRLQLTPQGSAIVEQGQDLLEERFADLVRRSGVSYTHYAHSTRALLDALGAGDPDHD</sequence>
<reference evidence="3" key="1">
    <citation type="journal article" date="2019" name="Int. J. Syst. Evol. Microbiol.">
        <title>The Global Catalogue of Microorganisms (GCM) 10K type strain sequencing project: providing services to taxonomists for standard genome sequencing and annotation.</title>
        <authorList>
            <consortium name="The Broad Institute Genomics Platform"/>
            <consortium name="The Broad Institute Genome Sequencing Center for Infectious Disease"/>
            <person name="Wu L."/>
            <person name="Ma J."/>
        </authorList>
    </citation>
    <scope>NUCLEOTIDE SEQUENCE [LARGE SCALE GENOMIC DNA]</scope>
    <source>
        <strain evidence="3">JCM 17975</strain>
    </source>
</reference>
<evidence type="ECO:0000313" key="3">
    <source>
        <dbReference type="Proteomes" id="UP001500843"/>
    </source>
</evidence>
<name>A0ABP8Y011_9MICO</name>
<proteinExistence type="predicted"/>
<dbReference type="Gene3D" id="1.10.10.10">
    <property type="entry name" value="Winged helix-like DNA-binding domain superfamily/Winged helix DNA-binding domain"/>
    <property type="match status" value="1"/>
</dbReference>
<dbReference type="InterPro" id="IPR000835">
    <property type="entry name" value="HTH_MarR-typ"/>
</dbReference>
<dbReference type="Pfam" id="PF12802">
    <property type="entry name" value="MarR_2"/>
    <property type="match status" value="1"/>
</dbReference>
<dbReference type="RefSeq" id="WP_253876582.1">
    <property type="nucleotide sequence ID" value="NZ_BAABHM010000028.1"/>
</dbReference>
<dbReference type="InterPro" id="IPR039422">
    <property type="entry name" value="MarR/SlyA-like"/>
</dbReference>
<gene>
    <name evidence="2" type="ORF">GCM10023198_47220</name>
</gene>
<evidence type="ECO:0000259" key="1">
    <source>
        <dbReference type="PROSITE" id="PS50995"/>
    </source>
</evidence>
<accession>A0ABP8Y011</accession>
<comment type="caution">
    <text evidence="2">The sequence shown here is derived from an EMBL/GenBank/DDBJ whole genome shotgun (WGS) entry which is preliminary data.</text>
</comment>
<keyword evidence="3" id="KW-1185">Reference proteome</keyword>
<dbReference type="SMART" id="SM00347">
    <property type="entry name" value="HTH_MARR"/>
    <property type="match status" value="1"/>
</dbReference>
<dbReference type="PROSITE" id="PS50995">
    <property type="entry name" value="HTH_MARR_2"/>
    <property type="match status" value="1"/>
</dbReference>
<dbReference type="Proteomes" id="UP001500843">
    <property type="component" value="Unassembled WGS sequence"/>
</dbReference>
<organism evidence="2 3">
    <name type="scientific">Promicromonospora umidemergens</name>
    <dbReference type="NCBI Taxonomy" id="629679"/>
    <lineage>
        <taxon>Bacteria</taxon>
        <taxon>Bacillati</taxon>
        <taxon>Actinomycetota</taxon>
        <taxon>Actinomycetes</taxon>
        <taxon>Micrococcales</taxon>
        <taxon>Promicromonosporaceae</taxon>
        <taxon>Promicromonospora</taxon>
    </lineage>
</organism>
<dbReference type="SUPFAM" id="SSF46785">
    <property type="entry name" value="Winged helix' DNA-binding domain"/>
    <property type="match status" value="1"/>
</dbReference>
<protein>
    <recommendedName>
        <fullName evidence="1">HTH marR-type domain-containing protein</fullName>
    </recommendedName>
</protein>
<dbReference type="InterPro" id="IPR036390">
    <property type="entry name" value="WH_DNA-bd_sf"/>
</dbReference>
<feature type="domain" description="HTH marR-type" evidence="1">
    <location>
        <begin position="12"/>
        <end position="153"/>
    </location>
</feature>
<dbReference type="EMBL" id="BAABHM010000028">
    <property type="protein sequence ID" value="GAA4718250.1"/>
    <property type="molecule type" value="Genomic_DNA"/>
</dbReference>